<evidence type="ECO:0000256" key="10">
    <source>
        <dbReference type="ARBA" id="ARBA00035861"/>
    </source>
</evidence>
<organism evidence="20 21">
    <name type="scientific">Alkalimonas amylolytica</name>
    <dbReference type="NCBI Taxonomy" id="152573"/>
    <lineage>
        <taxon>Bacteria</taxon>
        <taxon>Pseudomonadati</taxon>
        <taxon>Pseudomonadota</taxon>
        <taxon>Gammaproteobacteria</taxon>
        <taxon>Alkalimonas</taxon>
    </lineage>
</organism>
<feature type="binding site" evidence="17">
    <location>
        <position position="38"/>
    </location>
    <ligand>
        <name>8-oxo-dGTP</name>
        <dbReference type="ChEBI" id="CHEBI:77896"/>
    </ligand>
</feature>
<evidence type="ECO:0000256" key="5">
    <source>
        <dbReference type="ARBA" id="ARBA00022723"/>
    </source>
</evidence>
<keyword evidence="8 18" id="KW-0460">Magnesium</keyword>
<feature type="binding site" evidence="17">
    <location>
        <position position="43"/>
    </location>
    <ligand>
        <name>8-oxo-dGTP</name>
        <dbReference type="ChEBI" id="CHEBI:77896"/>
    </ligand>
</feature>
<dbReference type="AlphaFoldDB" id="A0A1H4E701"/>
<dbReference type="SUPFAM" id="SSF55811">
    <property type="entry name" value="Nudix"/>
    <property type="match status" value="1"/>
</dbReference>
<evidence type="ECO:0000256" key="6">
    <source>
        <dbReference type="ARBA" id="ARBA00022763"/>
    </source>
</evidence>
<dbReference type="InterPro" id="IPR003561">
    <property type="entry name" value="Mutator_MutT"/>
</dbReference>
<feature type="binding site" evidence="18">
    <location>
        <position position="52"/>
    </location>
    <ligand>
        <name>Mg(2+)</name>
        <dbReference type="ChEBI" id="CHEBI:18420"/>
    </ligand>
</feature>
<evidence type="ECO:0000256" key="1">
    <source>
        <dbReference type="ARBA" id="ARBA00001946"/>
    </source>
</evidence>
<evidence type="ECO:0000256" key="12">
    <source>
        <dbReference type="ARBA" id="ARBA00038905"/>
    </source>
</evidence>
<evidence type="ECO:0000256" key="2">
    <source>
        <dbReference type="ARBA" id="ARBA00005582"/>
    </source>
</evidence>
<protein>
    <recommendedName>
        <fullName evidence="13">8-oxo-dGTP diphosphatase</fullName>
        <ecNumber evidence="12">3.6.1.55</ecNumber>
    </recommendedName>
    <alternativeName>
        <fullName evidence="16">7,8-dihydro-8-oxoguanine-triphosphatase</fullName>
    </alternativeName>
    <alternativeName>
        <fullName evidence="15">Mutator protein MutT</fullName>
    </alternativeName>
    <alternativeName>
        <fullName evidence="14">dGTP pyrophosphohydrolase</fullName>
    </alternativeName>
</protein>
<sequence length="146" mass="16177">MASSVKPGSCAAKGPSAPFLHVAVGVIVQQGQVLLSHRAGHQHQGNKWEFPGGKLEAGEPVQSALSRELAEELAIRIESAEPFMQVRHQYPEREVLLDIWLVKSFSGKPRGMEGQQVQWFAIKDLDKLVFPDANQPIVQRLQSLFI</sequence>
<keyword evidence="3" id="KW-0515">Mutator protein</keyword>
<evidence type="ECO:0000256" key="7">
    <source>
        <dbReference type="ARBA" id="ARBA00022801"/>
    </source>
</evidence>
<evidence type="ECO:0000313" key="20">
    <source>
        <dbReference type="EMBL" id="SEA80841.1"/>
    </source>
</evidence>
<gene>
    <name evidence="20" type="ORF">SAMN04488051_106253</name>
</gene>
<evidence type="ECO:0000256" key="11">
    <source>
        <dbReference type="ARBA" id="ARBA00036904"/>
    </source>
</evidence>
<evidence type="ECO:0000256" key="17">
    <source>
        <dbReference type="PIRSR" id="PIRSR603561-1"/>
    </source>
</evidence>
<evidence type="ECO:0000256" key="3">
    <source>
        <dbReference type="ARBA" id="ARBA00022457"/>
    </source>
</evidence>
<dbReference type="GO" id="GO:0044715">
    <property type="term" value="F:8-oxo-dGDP phosphatase activity"/>
    <property type="evidence" value="ECO:0007669"/>
    <property type="project" value="TreeGrafter"/>
</dbReference>
<dbReference type="GO" id="GO:0035539">
    <property type="term" value="F:8-oxo-7,8-dihydrodeoxyguanosine triphosphate pyrophosphatase activity"/>
    <property type="evidence" value="ECO:0007669"/>
    <property type="project" value="UniProtKB-EC"/>
</dbReference>
<dbReference type="Proteomes" id="UP000198773">
    <property type="component" value="Unassembled WGS sequence"/>
</dbReference>
<feature type="binding site" evidence="18">
    <location>
        <position position="72"/>
    </location>
    <ligand>
        <name>Mg(2+)</name>
        <dbReference type="ChEBI" id="CHEBI:18420"/>
    </ligand>
</feature>
<dbReference type="FunFam" id="3.90.79.10:FF:000014">
    <property type="entry name" value="8-oxo-dGTP diphosphatase MutT"/>
    <property type="match status" value="1"/>
</dbReference>
<keyword evidence="6" id="KW-0227">DNA damage</keyword>
<keyword evidence="4" id="KW-0235">DNA replication</keyword>
<comment type="cofactor">
    <cofactor evidence="1 18">
        <name>Mg(2+)</name>
        <dbReference type="ChEBI" id="CHEBI:18420"/>
    </cofactor>
</comment>
<dbReference type="OrthoDB" id="9810648at2"/>
<dbReference type="Gene3D" id="3.90.79.10">
    <property type="entry name" value="Nucleoside Triphosphate Pyrophosphohydrolase"/>
    <property type="match status" value="1"/>
</dbReference>
<feature type="binding site" evidence="17">
    <location>
        <begin position="49"/>
        <end position="52"/>
    </location>
    <ligand>
        <name>8-oxo-dGTP</name>
        <dbReference type="ChEBI" id="CHEBI:77896"/>
    </ligand>
</feature>
<dbReference type="InterPro" id="IPR015797">
    <property type="entry name" value="NUDIX_hydrolase-like_dom_sf"/>
</dbReference>
<keyword evidence="5 18" id="KW-0479">Metal-binding</keyword>
<dbReference type="RefSeq" id="WP_091343596.1">
    <property type="nucleotide sequence ID" value="NZ_FNRM01000006.1"/>
</dbReference>
<keyword evidence="9" id="KW-0234">DNA repair</keyword>
<dbReference type="InterPro" id="IPR029119">
    <property type="entry name" value="MutY_C"/>
</dbReference>
<proteinExistence type="inferred from homology"/>
<dbReference type="EC" id="3.6.1.55" evidence="12"/>
<dbReference type="STRING" id="152573.SAMN04488051_106253"/>
<comment type="catalytic activity">
    <reaction evidence="11">
        <text>8-oxo-GTP + H2O = 8-oxo-GMP + diphosphate + H(+)</text>
        <dbReference type="Rhea" id="RHEA:67616"/>
        <dbReference type="ChEBI" id="CHEBI:15377"/>
        <dbReference type="ChEBI" id="CHEBI:15378"/>
        <dbReference type="ChEBI" id="CHEBI:33019"/>
        <dbReference type="ChEBI" id="CHEBI:143553"/>
        <dbReference type="ChEBI" id="CHEBI:145694"/>
    </reaction>
</comment>
<dbReference type="CDD" id="cd03425">
    <property type="entry name" value="NUDIX_MutT_NudA_like"/>
    <property type="match status" value="1"/>
</dbReference>
<evidence type="ECO:0000259" key="19">
    <source>
        <dbReference type="PROSITE" id="PS51462"/>
    </source>
</evidence>
<evidence type="ECO:0000256" key="8">
    <source>
        <dbReference type="ARBA" id="ARBA00022842"/>
    </source>
</evidence>
<dbReference type="GO" id="GO:0046872">
    <property type="term" value="F:metal ion binding"/>
    <property type="evidence" value="ECO:0007669"/>
    <property type="project" value="UniProtKB-KW"/>
</dbReference>
<evidence type="ECO:0000256" key="16">
    <source>
        <dbReference type="ARBA" id="ARBA00042798"/>
    </source>
</evidence>
<evidence type="ECO:0000256" key="14">
    <source>
        <dbReference type="ARBA" id="ARBA00041592"/>
    </source>
</evidence>
<evidence type="ECO:0000256" key="13">
    <source>
        <dbReference type="ARBA" id="ARBA00040794"/>
    </source>
</evidence>
<dbReference type="GO" id="GO:0006281">
    <property type="term" value="P:DNA repair"/>
    <property type="evidence" value="ECO:0007669"/>
    <property type="project" value="UniProtKB-KW"/>
</dbReference>
<feature type="binding site" evidence="17">
    <location>
        <position position="134"/>
    </location>
    <ligand>
        <name>8-oxo-dGTP</name>
        <dbReference type="ChEBI" id="CHEBI:77896"/>
    </ligand>
</feature>
<comment type="similarity">
    <text evidence="2">Belongs to the Nudix hydrolase family.</text>
</comment>
<dbReference type="PRINTS" id="PR00502">
    <property type="entry name" value="NUDIXFAMILY"/>
</dbReference>
<dbReference type="PROSITE" id="PS51462">
    <property type="entry name" value="NUDIX"/>
    <property type="match status" value="1"/>
</dbReference>
<evidence type="ECO:0000313" key="21">
    <source>
        <dbReference type="Proteomes" id="UP000198773"/>
    </source>
</evidence>
<evidence type="ECO:0000256" key="18">
    <source>
        <dbReference type="PIRSR" id="PIRSR603561-2"/>
    </source>
</evidence>
<dbReference type="NCBIfam" id="TIGR00586">
    <property type="entry name" value="mutt"/>
    <property type="match status" value="1"/>
</dbReference>
<reference evidence="20 21" key="1">
    <citation type="submission" date="2016-10" db="EMBL/GenBank/DDBJ databases">
        <authorList>
            <person name="de Groot N.N."/>
        </authorList>
    </citation>
    <scope>NUCLEOTIDE SEQUENCE [LARGE SCALE GENOMIC DNA]</scope>
    <source>
        <strain evidence="20 21">CGMCC 1.3430</strain>
    </source>
</reference>
<accession>A0A1H4E701</accession>
<dbReference type="InterPro" id="IPR047127">
    <property type="entry name" value="MutT-like"/>
</dbReference>
<evidence type="ECO:0000256" key="15">
    <source>
        <dbReference type="ARBA" id="ARBA00041979"/>
    </source>
</evidence>
<keyword evidence="21" id="KW-1185">Reference proteome</keyword>
<dbReference type="InterPro" id="IPR020476">
    <property type="entry name" value="Nudix_hydrolase"/>
</dbReference>
<dbReference type="Pfam" id="PF14815">
    <property type="entry name" value="NUDIX_4"/>
    <property type="match status" value="1"/>
</dbReference>
<feature type="domain" description="Nudix hydrolase" evidence="19">
    <location>
        <begin position="17"/>
        <end position="145"/>
    </location>
</feature>
<dbReference type="InterPro" id="IPR000086">
    <property type="entry name" value="NUDIX_hydrolase_dom"/>
</dbReference>
<keyword evidence="7" id="KW-0378">Hydrolase</keyword>
<name>A0A1H4E701_ALKAM</name>
<dbReference type="PANTHER" id="PTHR47707">
    <property type="entry name" value="8-OXO-DGTP DIPHOSPHATASE"/>
    <property type="match status" value="1"/>
</dbReference>
<dbReference type="GO" id="GO:0008413">
    <property type="term" value="F:8-oxo-7,8-dihydroguanosine triphosphate pyrophosphatase activity"/>
    <property type="evidence" value="ECO:0007669"/>
    <property type="project" value="InterPro"/>
</dbReference>
<comment type="catalytic activity">
    <reaction evidence="10">
        <text>8-oxo-dGTP + H2O = 8-oxo-dGMP + diphosphate + H(+)</text>
        <dbReference type="Rhea" id="RHEA:31575"/>
        <dbReference type="ChEBI" id="CHEBI:15377"/>
        <dbReference type="ChEBI" id="CHEBI:15378"/>
        <dbReference type="ChEBI" id="CHEBI:33019"/>
        <dbReference type="ChEBI" id="CHEBI:63224"/>
        <dbReference type="ChEBI" id="CHEBI:77896"/>
        <dbReference type="EC" id="3.6.1.55"/>
    </reaction>
</comment>
<evidence type="ECO:0000256" key="4">
    <source>
        <dbReference type="ARBA" id="ARBA00022705"/>
    </source>
</evidence>
<dbReference type="EMBL" id="FNRM01000006">
    <property type="protein sequence ID" value="SEA80841.1"/>
    <property type="molecule type" value="Genomic_DNA"/>
</dbReference>
<dbReference type="GO" id="GO:0006260">
    <property type="term" value="P:DNA replication"/>
    <property type="evidence" value="ECO:0007669"/>
    <property type="project" value="UniProtKB-KW"/>
</dbReference>
<dbReference type="PANTHER" id="PTHR47707:SF1">
    <property type="entry name" value="NUDIX HYDROLASE FAMILY PROTEIN"/>
    <property type="match status" value="1"/>
</dbReference>
<evidence type="ECO:0000256" key="9">
    <source>
        <dbReference type="ARBA" id="ARBA00023204"/>
    </source>
</evidence>
<dbReference type="GO" id="GO:0044716">
    <property type="term" value="F:8-oxo-GDP phosphatase activity"/>
    <property type="evidence" value="ECO:0007669"/>
    <property type="project" value="TreeGrafter"/>
</dbReference>